<dbReference type="WBParaSite" id="TREG1_84000.3">
    <property type="protein sequence ID" value="TREG1_84000.3"/>
    <property type="gene ID" value="TREG1_84000"/>
</dbReference>
<dbReference type="AlphaFoldDB" id="A0AA85KFX0"/>
<dbReference type="InterPro" id="IPR004808">
    <property type="entry name" value="AP_endonuc_1"/>
</dbReference>
<evidence type="ECO:0000313" key="14">
    <source>
        <dbReference type="WBParaSite" id="TREG1_84000.3"/>
    </source>
</evidence>
<keyword evidence="6 8" id="KW-0460">Magnesium</keyword>
<keyword evidence="4 8" id="KW-0479">Metal-binding</keyword>
<feature type="domain" description="Endonuclease/exonuclease/phosphatase" evidence="10">
    <location>
        <begin position="7"/>
        <end position="319"/>
    </location>
</feature>
<feature type="active site" description="Proton acceptor" evidence="7">
    <location>
        <position position="319"/>
    </location>
</feature>
<evidence type="ECO:0000256" key="3">
    <source>
        <dbReference type="ARBA" id="ARBA00012115"/>
    </source>
</evidence>
<feature type="site" description="Interaction with DNA substrate" evidence="9">
    <location>
        <position position="319"/>
    </location>
</feature>
<evidence type="ECO:0000256" key="4">
    <source>
        <dbReference type="ARBA" id="ARBA00022723"/>
    </source>
</evidence>
<reference evidence="11" key="1">
    <citation type="submission" date="2022-06" db="EMBL/GenBank/DDBJ databases">
        <authorList>
            <person name="Berger JAMES D."/>
            <person name="Berger JAMES D."/>
        </authorList>
    </citation>
    <scope>NUCLEOTIDE SEQUENCE [LARGE SCALE GENOMIC DNA]</scope>
</reference>
<dbReference type="PROSITE" id="PS51435">
    <property type="entry name" value="AP_NUCLEASE_F1_4"/>
    <property type="match status" value="1"/>
</dbReference>
<dbReference type="Gene3D" id="3.60.10.10">
    <property type="entry name" value="Endonuclease/exonuclease/phosphatase"/>
    <property type="match status" value="1"/>
</dbReference>
<evidence type="ECO:0000313" key="12">
    <source>
        <dbReference type="WBParaSite" id="TREG1_84000.1"/>
    </source>
</evidence>
<dbReference type="WBParaSite" id="TREG1_84000.4">
    <property type="protein sequence ID" value="TREG1_84000.4"/>
    <property type="gene ID" value="TREG1_84000"/>
</dbReference>
<evidence type="ECO:0000313" key="13">
    <source>
        <dbReference type="WBParaSite" id="TREG1_84000.2"/>
    </source>
</evidence>
<dbReference type="SUPFAM" id="SSF56219">
    <property type="entry name" value="DNase I-like"/>
    <property type="match status" value="1"/>
</dbReference>
<feature type="binding site" evidence="8">
    <location>
        <position position="10"/>
    </location>
    <ligand>
        <name>Mg(2+)</name>
        <dbReference type="ChEBI" id="CHEBI:18420"/>
        <label>1</label>
    </ligand>
</feature>
<dbReference type="GO" id="GO:0008311">
    <property type="term" value="F:double-stranded DNA 3'-5' DNA exonuclease activity"/>
    <property type="evidence" value="ECO:0007669"/>
    <property type="project" value="UniProtKB-EC"/>
</dbReference>
<evidence type="ECO:0000256" key="5">
    <source>
        <dbReference type="ARBA" id="ARBA00022801"/>
    </source>
</evidence>
<sequence length="361" mass="41484">MSPIRICSWNINGLRSIQQPLKCVLDSLSSDIICLQETKSTPDISSEFVLSDNYNAYFSHSLHKPGYSGVAIFCRNPIKPVKTYHSLNEMIIEITSPGSDGCELTNGWDFLMRELNISHTEARNLDAEGRILALQFPADIFDVVGSDSKRCLPLVVMSIYFPRLNSEDVNRLNFKHNFQHAVKLCTELFLLENFVVMAGDFNICHKVIDHCAPDEFEAEKISNPFRQWFDQLLVEQQRDQSLNTEEYSQSRRFVDIFRLLHPNQKNAFTCWSSRTNARQTNYGVRLDYILVDSQLANLYALPNDEIKADLMPDICGSDHCPIYADLPYSYNSNAKLSYSFPPKCSHHWPQCQTKQTQIKNF</sequence>
<comment type="catalytic activity">
    <reaction evidence="1">
        <text>Exonucleolytic cleavage in the 3'- to 5'-direction to yield nucleoside 5'-phosphates.</text>
        <dbReference type="EC" id="3.1.11.2"/>
    </reaction>
</comment>
<accession>A0AA85KFX0</accession>
<evidence type="ECO:0000256" key="9">
    <source>
        <dbReference type="PIRSR" id="PIRSR604808-3"/>
    </source>
</evidence>
<evidence type="ECO:0000259" key="10">
    <source>
        <dbReference type="Pfam" id="PF03372"/>
    </source>
</evidence>
<organism evidence="11 14">
    <name type="scientific">Trichobilharzia regenti</name>
    <name type="common">Nasal bird schistosome</name>
    <dbReference type="NCBI Taxonomy" id="157069"/>
    <lineage>
        <taxon>Eukaryota</taxon>
        <taxon>Metazoa</taxon>
        <taxon>Spiralia</taxon>
        <taxon>Lophotrochozoa</taxon>
        <taxon>Platyhelminthes</taxon>
        <taxon>Trematoda</taxon>
        <taxon>Digenea</taxon>
        <taxon>Strigeidida</taxon>
        <taxon>Schistosomatoidea</taxon>
        <taxon>Schistosomatidae</taxon>
        <taxon>Trichobilharzia</taxon>
    </lineage>
</organism>
<dbReference type="Pfam" id="PF03372">
    <property type="entry name" value="Exo_endo_phos"/>
    <property type="match status" value="1"/>
</dbReference>
<feature type="site" description="Important for catalytic activity" evidence="9">
    <location>
        <position position="287"/>
    </location>
</feature>
<reference evidence="12 13" key="2">
    <citation type="submission" date="2023-11" db="UniProtKB">
        <authorList>
            <consortium name="WormBaseParasite"/>
        </authorList>
    </citation>
    <scope>IDENTIFICATION</scope>
</reference>
<dbReference type="GO" id="GO:0046872">
    <property type="term" value="F:metal ion binding"/>
    <property type="evidence" value="ECO:0007669"/>
    <property type="project" value="UniProtKB-KW"/>
</dbReference>
<evidence type="ECO:0000256" key="6">
    <source>
        <dbReference type="ARBA" id="ARBA00022842"/>
    </source>
</evidence>
<dbReference type="InterPro" id="IPR036691">
    <property type="entry name" value="Endo/exonu/phosph_ase_sf"/>
</dbReference>
<dbReference type="Proteomes" id="UP000050795">
    <property type="component" value="Unassembled WGS sequence"/>
</dbReference>
<feature type="binding site" evidence="8">
    <location>
        <position position="37"/>
    </location>
    <ligand>
        <name>Mg(2+)</name>
        <dbReference type="ChEBI" id="CHEBI:18420"/>
        <label>1</label>
    </ligand>
</feature>
<comment type="cofactor">
    <cofactor evidence="8">
        <name>Mg(2+)</name>
        <dbReference type="ChEBI" id="CHEBI:18420"/>
    </cofactor>
    <cofactor evidence="8">
        <name>Mn(2+)</name>
        <dbReference type="ChEBI" id="CHEBI:29035"/>
    </cofactor>
    <text evidence="8">Probably binds two magnesium or manganese ions per subunit.</text>
</comment>
<dbReference type="PANTHER" id="PTHR22748:SF4">
    <property type="entry name" value="DNA-(APURINIC OR APYRIMIDINIC SITE) ENDONUCLEASE 2"/>
    <property type="match status" value="1"/>
</dbReference>
<dbReference type="GO" id="GO:0003906">
    <property type="term" value="F:DNA-(apurinic or apyrimidinic site) endonuclease activity"/>
    <property type="evidence" value="ECO:0007669"/>
    <property type="project" value="TreeGrafter"/>
</dbReference>
<dbReference type="GO" id="GO:0008081">
    <property type="term" value="F:phosphoric diester hydrolase activity"/>
    <property type="evidence" value="ECO:0007669"/>
    <property type="project" value="TreeGrafter"/>
</dbReference>
<name>A0AA85KFX0_TRIRE</name>
<protein>
    <recommendedName>
        <fullName evidence="3">exodeoxyribonuclease III</fullName>
        <ecNumber evidence="3">3.1.11.2</ecNumber>
    </recommendedName>
</protein>
<evidence type="ECO:0000313" key="11">
    <source>
        <dbReference type="Proteomes" id="UP000050795"/>
    </source>
</evidence>
<feature type="active site" evidence="7">
    <location>
        <position position="160"/>
    </location>
</feature>
<dbReference type="WBParaSite" id="TREG1_84000.1">
    <property type="protein sequence ID" value="TREG1_84000.1"/>
    <property type="gene ID" value="TREG1_84000"/>
</dbReference>
<evidence type="ECO:0000256" key="7">
    <source>
        <dbReference type="PIRSR" id="PIRSR604808-1"/>
    </source>
</evidence>
<comment type="similarity">
    <text evidence="2">Belongs to the DNA repair enzymes AP/ExoA family.</text>
</comment>
<feature type="active site" description="Proton donor/acceptor" evidence="7">
    <location>
        <position position="200"/>
    </location>
</feature>
<feature type="binding site" evidence="8">
    <location>
        <position position="319"/>
    </location>
    <ligand>
        <name>Mg(2+)</name>
        <dbReference type="ChEBI" id="CHEBI:18420"/>
        <label>1</label>
    </ligand>
</feature>
<keyword evidence="11" id="KW-1185">Reference proteome</keyword>
<dbReference type="EC" id="3.1.11.2" evidence="3"/>
<dbReference type="WBParaSite" id="TREG1_84000.2">
    <property type="protein sequence ID" value="TREG1_84000.2"/>
    <property type="gene ID" value="TREG1_84000"/>
</dbReference>
<evidence type="ECO:0000256" key="8">
    <source>
        <dbReference type="PIRSR" id="PIRSR604808-2"/>
    </source>
</evidence>
<evidence type="ECO:0000256" key="1">
    <source>
        <dbReference type="ARBA" id="ARBA00000493"/>
    </source>
</evidence>
<dbReference type="PANTHER" id="PTHR22748">
    <property type="entry name" value="AP ENDONUCLEASE"/>
    <property type="match status" value="1"/>
</dbReference>
<dbReference type="GO" id="GO:0006284">
    <property type="term" value="P:base-excision repair"/>
    <property type="evidence" value="ECO:0007669"/>
    <property type="project" value="TreeGrafter"/>
</dbReference>
<feature type="binding site" evidence="8">
    <location>
        <position position="318"/>
    </location>
    <ligand>
        <name>Mg(2+)</name>
        <dbReference type="ChEBI" id="CHEBI:18420"/>
        <label>1</label>
    </ligand>
</feature>
<feature type="binding site" evidence="8">
    <location>
        <position position="200"/>
    </location>
    <ligand>
        <name>Mg(2+)</name>
        <dbReference type="ChEBI" id="CHEBI:18420"/>
        <label>1</label>
    </ligand>
</feature>
<dbReference type="InterPro" id="IPR005135">
    <property type="entry name" value="Endo/exonuclease/phosphatase"/>
</dbReference>
<keyword evidence="8" id="KW-0464">Manganese</keyword>
<keyword evidence="5" id="KW-0378">Hydrolase</keyword>
<feature type="binding site" evidence="8">
    <location>
        <position position="202"/>
    </location>
    <ligand>
        <name>Mg(2+)</name>
        <dbReference type="ChEBI" id="CHEBI:18420"/>
        <label>1</label>
    </ligand>
</feature>
<dbReference type="GO" id="GO:0005634">
    <property type="term" value="C:nucleus"/>
    <property type="evidence" value="ECO:0007669"/>
    <property type="project" value="TreeGrafter"/>
</dbReference>
<evidence type="ECO:0000256" key="2">
    <source>
        <dbReference type="ARBA" id="ARBA00007092"/>
    </source>
</evidence>
<proteinExistence type="inferred from homology"/>
<feature type="site" description="Transition state stabilizer" evidence="9">
    <location>
        <position position="202"/>
    </location>
</feature>